<evidence type="ECO:0008006" key="4">
    <source>
        <dbReference type="Google" id="ProtNLM"/>
    </source>
</evidence>
<sequence length="430" mass="42687">MPLPPPPAAAPRDPVPVPRPADDWGDLVGLLGPAADAPWGPEGAVPPWAVPGRAAEARGGVPAEGGRGDAPAGGAAADAVAGPAPAGILPAGGGTADPGNGETPARARSGRTRVAAPAAPAEAAVTAGGASAAPGGLGDPVGLLIPSGLVVPAGPTPPAAPPPDGPAPRPPSAVAGPSAPPVPVPADACAWEAEQRRPPHPDCAARAWRAVREAGRVRRLVQVVAAYGEPESWLDVEAGDGRFAAAARALLPYTAFDGTGLGGEVERARSAGALDEAYRGTLPLLAGELAGRYDVVGLLHQLGDCPDPAAELAAARAVLRPGGLLLVEAPDPACRTAALLGPWCLPHCAARPAATAGTVRELLTGLGFEMLTVDRVAGHVPRTLEALWAAAGPPGARAARGADRLLAPLLRRTGFANGFRIVARRPAVSP</sequence>
<evidence type="ECO:0000256" key="1">
    <source>
        <dbReference type="SAM" id="MobiDB-lite"/>
    </source>
</evidence>
<protein>
    <recommendedName>
        <fullName evidence="4">Methyltransferase</fullName>
    </recommendedName>
</protein>
<dbReference type="InterPro" id="IPR029063">
    <property type="entry name" value="SAM-dependent_MTases_sf"/>
</dbReference>
<name>A0A380NDM3_STRGR</name>
<gene>
    <name evidence="2" type="ORF">NCTC7807_02814</name>
</gene>
<dbReference type="RefSeq" id="WP_258565662.1">
    <property type="nucleotide sequence ID" value="NZ_UHID01000005.1"/>
</dbReference>
<evidence type="ECO:0000313" key="3">
    <source>
        <dbReference type="Proteomes" id="UP000254150"/>
    </source>
</evidence>
<feature type="compositionally biased region" description="Pro residues" evidence="1">
    <location>
        <begin position="154"/>
        <end position="171"/>
    </location>
</feature>
<dbReference type="AlphaFoldDB" id="A0A380NDM3"/>
<feature type="region of interest" description="Disordered" evidence="1">
    <location>
        <begin position="154"/>
        <end position="181"/>
    </location>
</feature>
<feature type="region of interest" description="Disordered" evidence="1">
    <location>
        <begin position="1"/>
        <end position="120"/>
    </location>
</feature>
<accession>A0A380NDM3</accession>
<reference evidence="2 3" key="1">
    <citation type="submission" date="2018-06" db="EMBL/GenBank/DDBJ databases">
        <authorList>
            <consortium name="Pathogen Informatics"/>
            <person name="Doyle S."/>
        </authorList>
    </citation>
    <scope>NUCLEOTIDE SEQUENCE [LARGE SCALE GENOMIC DNA]</scope>
    <source>
        <strain evidence="2 3">NCTC7807</strain>
    </source>
</reference>
<evidence type="ECO:0000313" key="2">
    <source>
        <dbReference type="EMBL" id="SUP38432.1"/>
    </source>
</evidence>
<dbReference type="EMBL" id="UHID01000005">
    <property type="protein sequence ID" value="SUP38432.1"/>
    <property type="molecule type" value="Genomic_DNA"/>
</dbReference>
<feature type="compositionally biased region" description="Low complexity" evidence="1">
    <location>
        <begin position="69"/>
        <end position="89"/>
    </location>
</feature>
<organism evidence="2 3">
    <name type="scientific">Streptomyces griseus</name>
    <dbReference type="NCBI Taxonomy" id="1911"/>
    <lineage>
        <taxon>Bacteria</taxon>
        <taxon>Bacillati</taxon>
        <taxon>Actinomycetota</taxon>
        <taxon>Actinomycetes</taxon>
        <taxon>Kitasatosporales</taxon>
        <taxon>Streptomycetaceae</taxon>
        <taxon>Streptomyces</taxon>
    </lineage>
</organism>
<dbReference type="Gene3D" id="3.40.50.150">
    <property type="entry name" value="Vaccinia Virus protein VP39"/>
    <property type="match status" value="1"/>
</dbReference>
<feature type="compositionally biased region" description="Pro residues" evidence="1">
    <location>
        <begin position="1"/>
        <end position="19"/>
    </location>
</feature>
<dbReference type="Pfam" id="PF13489">
    <property type="entry name" value="Methyltransf_23"/>
    <property type="match status" value="1"/>
</dbReference>
<dbReference type="Proteomes" id="UP000254150">
    <property type="component" value="Unassembled WGS sequence"/>
</dbReference>
<proteinExistence type="predicted"/>
<dbReference type="SUPFAM" id="SSF53335">
    <property type="entry name" value="S-adenosyl-L-methionine-dependent methyltransferases"/>
    <property type="match status" value="1"/>
</dbReference>